<dbReference type="EMBL" id="CP001103">
    <property type="protein sequence ID" value="AGV54071.1"/>
    <property type="molecule type" value="Genomic_DNA"/>
</dbReference>
<evidence type="ECO:0000313" key="2">
    <source>
        <dbReference type="Proteomes" id="UP000001870"/>
    </source>
</evidence>
<keyword evidence="2" id="KW-1185">Reference proteome</keyword>
<dbReference type="Proteomes" id="UP000001870">
    <property type="component" value="Chromosome"/>
</dbReference>
<reference evidence="1 2" key="2">
    <citation type="journal article" date="2015" name="Antonie Van Leeuwenhoek">
        <title>Ecophysiological diversity of a novel member of the genus Alteromonas, and description of Alteromonas mediterranea sp. nov.</title>
        <authorList>
            <person name="Ivanova E.P."/>
            <person name="Lopez-Perez M."/>
            <person name="Zabalos M."/>
            <person name="Nguyen S.H."/>
            <person name="Webb H.K."/>
            <person name="Ryan J."/>
            <person name="Lagutin K."/>
            <person name="Vyssotski M."/>
            <person name="Crawford R.J."/>
            <person name="Rodriguez-Valera F."/>
        </authorList>
    </citation>
    <scope>NUCLEOTIDE SEQUENCE [LARGE SCALE GENOMIC DNA]</scope>
    <source>
        <strain evidence="2">DSM 17117 / CIP 110805 / LMG 28347 / Deep ecotype</strain>
    </source>
</reference>
<gene>
    <name evidence="1" type="ORF">MADE_000001022510</name>
</gene>
<dbReference type="KEGG" id="amc:MADE_000001022510"/>
<name>T2DL38_ALTMD</name>
<sequence length="237" mass="27491">MNMFTQLSQKFGNCKDASKGARLTGGMHTRPVGFDMGVYYNGELLFVVDQNDTVTFKVTLDQTNEHKFSRIRSAFRNYGTLCMHHNLEKSQRVKHYTCPYRYKGVRIADGVQVTPKGEVLVAAQDPERIINESQRTELNQNIRKTTDDIWAYIQLAWTHDHGRYCPYIELESDVKNLPSGFEALERLLDGHINNDDVVAVMRHYYAFNGKDCVKQALNKYKREYMVAYGIEQFKEIK</sequence>
<dbReference type="AlphaFoldDB" id="T2DL38"/>
<proteinExistence type="predicted"/>
<organism evidence="1 2">
    <name type="scientific">Alteromonas mediterranea (strain DSM 17117 / CIP 110805 / LMG 28347 / Deep ecotype)</name>
    <dbReference type="NCBI Taxonomy" id="1774373"/>
    <lineage>
        <taxon>Bacteria</taxon>
        <taxon>Pseudomonadati</taxon>
        <taxon>Pseudomonadota</taxon>
        <taxon>Gammaproteobacteria</taxon>
        <taxon>Alteromonadales</taxon>
        <taxon>Alteromonadaceae</taxon>
        <taxon>Alteromonas/Salinimonas group</taxon>
        <taxon>Alteromonas</taxon>
    </lineage>
</organism>
<accession>T2DL38</accession>
<protein>
    <submittedName>
        <fullName evidence="1">Uncharacterized protein</fullName>
    </submittedName>
</protein>
<dbReference type="RefSeq" id="WP_023559842.1">
    <property type="nucleotide sequence ID" value="NC_011138.3"/>
</dbReference>
<evidence type="ECO:0000313" key="1">
    <source>
        <dbReference type="EMBL" id="AGV54071.1"/>
    </source>
</evidence>
<reference evidence="1 2" key="1">
    <citation type="journal article" date="2008" name="ISME J.">
        <title>Comparative genomics of two ecotypes of the marine planktonic copiotroph Alteromonas macleodii suggests alternative lifestyles associated with different kinds of particulate organic matter.</title>
        <authorList>
            <person name="Ivars-Martinez E."/>
            <person name="Martin-Cuadrado A.B."/>
            <person name="D'Auria G."/>
            <person name="Mira A."/>
            <person name="Ferriera S."/>
            <person name="Johnson J."/>
            <person name="Friedman R."/>
            <person name="Rodriguez-Valera F."/>
        </authorList>
    </citation>
    <scope>NUCLEOTIDE SEQUENCE [LARGE SCALE GENOMIC DNA]</scope>
    <source>
        <strain evidence="2">DSM 17117 / CIP 110805 / LMG 28347 / Deep ecotype</strain>
    </source>
</reference>
<dbReference type="HOGENOM" id="CLU_1168730_0_0_6"/>